<reference evidence="12" key="1">
    <citation type="submission" date="2017-09" db="EMBL/GenBank/DDBJ databases">
        <title>Depth-based differentiation of microbial function through sediment-hosted aquifers and enrichment of novel symbionts in the deep terrestrial subsurface.</title>
        <authorList>
            <person name="Probst A.J."/>
            <person name="Ladd B."/>
            <person name="Jarett J.K."/>
            <person name="Geller-Mcgrath D.E."/>
            <person name="Sieber C.M.K."/>
            <person name="Emerson J.B."/>
            <person name="Anantharaman K."/>
            <person name="Thomas B.C."/>
            <person name="Malmstrom R."/>
            <person name="Stieglmeier M."/>
            <person name="Klingl A."/>
            <person name="Woyke T."/>
            <person name="Ryan C.M."/>
            <person name="Banfield J.F."/>
        </authorList>
    </citation>
    <scope>NUCLEOTIDE SEQUENCE [LARGE SCALE GENOMIC DNA]</scope>
</reference>
<keyword evidence="6" id="KW-0479">Metal-binding</keyword>
<dbReference type="GO" id="GO:0005524">
    <property type="term" value="F:ATP binding"/>
    <property type="evidence" value="ECO:0007669"/>
    <property type="project" value="UniProtKB-KW"/>
</dbReference>
<protein>
    <recommendedName>
        <fullName evidence="3">tRNA threonylcarbamoyladenosine biosynthesis protein TsaE</fullName>
    </recommendedName>
    <alternativeName>
        <fullName evidence="10">t(6)A37 threonylcarbamoyladenosine biosynthesis protein TsaE</fullName>
    </alternativeName>
</protein>
<evidence type="ECO:0000256" key="6">
    <source>
        <dbReference type="ARBA" id="ARBA00022723"/>
    </source>
</evidence>
<sequence length="152" mass="17016">MQLFHYTSESEKETKRFGAAFARAIQALSSKGALVVGLSGDLGSGKTTCMKGVALGFGIRVGIQSPTFVLLKSYTIKKSRKHTQLHHIDAYRLRSAKDITSLGWGNIFSDPKNIIFIEWPERIVSFLPKQRFEIRFRHKKGTMRGISVSLVS</sequence>
<organism evidence="11 12">
    <name type="scientific">Candidatus Niyogibacteria bacterium CG10_big_fil_rev_8_21_14_0_10_46_36</name>
    <dbReference type="NCBI Taxonomy" id="1974726"/>
    <lineage>
        <taxon>Bacteria</taxon>
        <taxon>Candidatus Niyogiibacteriota</taxon>
    </lineage>
</organism>
<evidence type="ECO:0000256" key="5">
    <source>
        <dbReference type="ARBA" id="ARBA00022694"/>
    </source>
</evidence>
<dbReference type="NCBIfam" id="TIGR00150">
    <property type="entry name" value="T6A_YjeE"/>
    <property type="match status" value="1"/>
</dbReference>
<dbReference type="Pfam" id="PF02367">
    <property type="entry name" value="TsaE"/>
    <property type="match status" value="1"/>
</dbReference>
<gene>
    <name evidence="11" type="ORF">COU47_02320</name>
</gene>
<evidence type="ECO:0000256" key="3">
    <source>
        <dbReference type="ARBA" id="ARBA00019010"/>
    </source>
</evidence>
<dbReference type="PANTHER" id="PTHR33540:SF2">
    <property type="entry name" value="TRNA THREONYLCARBAMOYLADENOSINE BIOSYNTHESIS PROTEIN TSAE"/>
    <property type="match status" value="1"/>
</dbReference>
<dbReference type="EMBL" id="PFCO01000005">
    <property type="protein sequence ID" value="PIR69567.1"/>
    <property type="molecule type" value="Genomic_DNA"/>
</dbReference>
<comment type="similarity">
    <text evidence="2">Belongs to the TsaE family.</text>
</comment>
<keyword evidence="9" id="KW-0460">Magnesium</keyword>
<evidence type="ECO:0000256" key="4">
    <source>
        <dbReference type="ARBA" id="ARBA00022490"/>
    </source>
</evidence>
<dbReference type="SUPFAM" id="SSF52540">
    <property type="entry name" value="P-loop containing nucleoside triphosphate hydrolases"/>
    <property type="match status" value="1"/>
</dbReference>
<dbReference type="InterPro" id="IPR027417">
    <property type="entry name" value="P-loop_NTPase"/>
</dbReference>
<dbReference type="AlphaFoldDB" id="A0A2H0TDF6"/>
<evidence type="ECO:0000256" key="9">
    <source>
        <dbReference type="ARBA" id="ARBA00022842"/>
    </source>
</evidence>
<keyword evidence="5" id="KW-0819">tRNA processing</keyword>
<proteinExistence type="inferred from homology"/>
<evidence type="ECO:0000256" key="10">
    <source>
        <dbReference type="ARBA" id="ARBA00032441"/>
    </source>
</evidence>
<keyword evidence="7" id="KW-0547">Nucleotide-binding</keyword>
<dbReference type="PANTHER" id="PTHR33540">
    <property type="entry name" value="TRNA THREONYLCARBAMOYLADENOSINE BIOSYNTHESIS PROTEIN TSAE"/>
    <property type="match status" value="1"/>
</dbReference>
<comment type="subcellular location">
    <subcellularLocation>
        <location evidence="1">Cytoplasm</location>
    </subcellularLocation>
</comment>
<dbReference type="Gene3D" id="3.40.50.300">
    <property type="entry name" value="P-loop containing nucleotide triphosphate hydrolases"/>
    <property type="match status" value="1"/>
</dbReference>
<dbReference type="InterPro" id="IPR003442">
    <property type="entry name" value="T6A_TsaE"/>
</dbReference>
<keyword evidence="8" id="KW-0067">ATP-binding</keyword>
<evidence type="ECO:0000256" key="8">
    <source>
        <dbReference type="ARBA" id="ARBA00022840"/>
    </source>
</evidence>
<keyword evidence="11" id="KW-0808">Transferase</keyword>
<keyword evidence="4" id="KW-0963">Cytoplasm</keyword>
<dbReference type="Proteomes" id="UP000231503">
    <property type="component" value="Unassembled WGS sequence"/>
</dbReference>
<accession>A0A2H0TDF6</accession>
<evidence type="ECO:0000256" key="7">
    <source>
        <dbReference type="ARBA" id="ARBA00022741"/>
    </source>
</evidence>
<evidence type="ECO:0000313" key="12">
    <source>
        <dbReference type="Proteomes" id="UP000231503"/>
    </source>
</evidence>
<evidence type="ECO:0000256" key="1">
    <source>
        <dbReference type="ARBA" id="ARBA00004496"/>
    </source>
</evidence>
<dbReference type="GO" id="GO:0002949">
    <property type="term" value="P:tRNA threonylcarbamoyladenosine modification"/>
    <property type="evidence" value="ECO:0007669"/>
    <property type="project" value="InterPro"/>
</dbReference>
<evidence type="ECO:0000313" key="11">
    <source>
        <dbReference type="EMBL" id="PIR69567.1"/>
    </source>
</evidence>
<dbReference type="GO" id="GO:0046872">
    <property type="term" value="F:metal ion binding"/>
    <property type="evidence" value="ECO:0007669"/>
    <property type="project" value="UniProtKB-KW"/>
</dbReference>
<comment type="caution">
    <text evidence="11">The sequence shown here is derived from an EMBL/GenBank/DDBJ whole genome shotgun (WGS) entry which is preliminary data.</text>
</comment>
<dbReference type="GO" id="GO:0016740">
    <property type="term" value="F:transferase activity"/>
    <property type="evidence" value="ECO:0007669"/>
    <property type="project" value="UniProtKB-KW"/>
</dbReference>
<evidence type="ECO:0000256" key="2">
    <source>
        <dbReference type="ARBA" id="ARBA00007599"/>
    </source>
</evidence>
<name>A0A2H0TDF6_9BACT</name>
<dbReference type="GO" id="GO:0005737">
    <property type="term" value="C:cytoplasm"/>
    <property type="evidence" value="ECO:0007669"/>
    <property type="project" value="UniProtKB-SubCell"/>
</dbReference>